<dbReference type="EMBL" id="CCAZ020000001">
    <property type="protein sequence ID" value="CEG07194.1"/>
    <property type="molecule type" value="Genomic_DNA"/>
</dbReference>
<keyword evidence="3" id="KW-1185">Reference proteome</keyword>
<feature type="compositionally biased region" description="Acidic residues" evidence="1">
    <location>
        <begin position="84"/>
        <end position="98"/>
    </location>
</feature>
<name>A0A090MNC9_AFIFE</name>
<reference evidence="2 3" key="1">
    <citation type="journal article" date="2014" name="Genome Announc.">
        <title>Genome Sequence of Afipia felis Strain 76713, Isolated in Hospital Water Using an Amoeba Co-Culture Procedure.</title>
        <authorList>
            <person name="Benamar S."/>
            <person name="La Scola B."/>
            <person name="Croce O."/>
        </authorList>
    </citation>
    <scope>NUCLEOTIDE SEQUENCE [LARGE SCALE GENOMIC DNA]</scope>
    <source>
        <strain evidence="2 3">76713</strain>
    </source>
</reference>
<protein>
    <submittedName>
        <fullName evidence="2">Uncharacterized protein</fullName>
    </submittedName>
</protein>
<evidence type="ECO:0000313" key="3">
    <source>
        <dbReference type="Proteomes" id="UP000035762"/>
    </source>
</evidence>
<dbReference type="OrthoDB" id="8445391at2"/>
<gene>
    <name evidence="2" type="ORF">BN961_00577</name>
</gene>
<sequence>MAAFNYNTEAELFPAAIRKKKRAGFAYRRFGTAAEAVQFAIEQLPADSLNGAYLQVDEARFDQNGIRSLYESSAFPLPRRRDQEEEEEKAEAEATDAA</sequence>
<dbReference type="Proteomes" id="UP000035762">
    <property type="component" value="Unassembled WGS sequence"/>
</dbReference>
<dbReference type="RefSeq" id="WP_009337199.1">
    <property type="nucleotide sequence ID" value="NZ_CCAZ020000001.1"/>
</dbReference>
<proteinExistence type="predicted"/>
<dbReference type="AlphaFoldDB" id="A0A090MNC9"/>
<evidence type="ECO:0000256" key="1">
    <source>
        <dbReference type="SAM" id="MobiDB-lite"/>
    </source>
</evidence>
<dbReference type="STRING" id="1035.BN961_00577"/>
<evidence type="ECO:0000313" key="2">
    <source>
        <dbReference type="EMBL" id="CEG07194.1"/>
    </source>
</evidence>
<accession>A0A090MNC9</accession>
<organism evidence="2 3">
    <name type="scientific">Afipia felis</name>
    <name type="common">Cat scratch disease bacillus</name>
    <dbReference type="NCBI Taxonomy" id="1035"/>
    <lineage>
        <taxon>Bacteria</taxon>
        <taxon>Pseudomonadati</taxon>
        <taxon>Pseudomonadota</taxon>
        <taxon>Alphaproteobacteria</taxon>
        <taxon>Hyphomicrobiales</taxon>
        <taxon>Nitrobacteraceae</taxon>
        <taxon>Afipia</taxon>
    </lineage>
</organism>
<comment type="caution">
    <text evidence="2">The sequence shown here is derived from an EMBL/GenBank/DDBJ whole genome shotgun (WGS) entry which is preliminary data.</text>
</comment>
<feature type="region of interest" description="Disordered" evidence="1">
    <location>
        <begin position="76"/>
        <end position="98"/>
    </location>
</feature>